<evidence type="ECO:0000256" key="4">
    <source>
        <dbReference type="ARBA" id="ARBA00022723"/>
    </source>
</evidence>
<dbReference type="GO" id="GO:0016705">
    <property type="term" value="F:oxidoreductase activity, acting on paired donors, with incorporation or reduction of molecular oxygen"/>
    <property type="evidence" value="ECO:0007669"/>
    <property type="project" value="InterPro"/>
</dbReference>
<dbReference type="PRINTS" id="PR00385">
    <property type="entry name" value="P450"/>
</dbReference>
<evidence type="ECO:0000256" key="2">
    <source>
        <dbReference type="ARBA" id="ARBA00010617"/>
    </source>
</evidence>
<evidence type="ECO:0000256" key="1">
    <source>
        <dbReference type="ARBA" id="ARBA00004660"/>
    </source>
</evidence>
<evidence type="ECO:0000256" key="8">
    <source>
        <dbReference type="ARBA" id="ARBA00055433"/>
    </source>
</evidence>
<dbReference type="EMBL" id="JACCFK010000001">
    <property type="protein sequence ID" value="NYI87632.1"/>
    <property type="molecule type" value="Genomic_DNA"/>
</dbReference>
<dbReference type="Gene3D" id="1.10.630.10">
    <property type="entry name" value="Cytochrome P450"/>
    <property type="match status" value="1"/>
</dbReference>
<dbReference type="CDD" id="cd11030">
    <property type="entry name" value="CYP105-like"/>
    <property type="match status" value="1"/>
</dbReference>
<comment type="caution">
    <text evidence="11">The sequence shown here is derived from an EMBL/GenBank/DDBJ whole genome shotgun (WGS) entry which is preliminary data.</text>
</comment>
<dbReference type="SUPFAM" id="SSF48264">
    <property type="entry name" value="Cytochrome P450"/>
    <property type="match status" value="1"/>
</dbReference>
<comment type="pathway">
    <text evidence="1">Antibiotic biosynthesis; vancomycin biosynthesis.</text>
</comment>
<protein>
    <submittedName>
        <fullName evidence="11">Cytochrome P450</fullName>
    </submittedName>
</protein>
<dbReference type="InterPro" id="IPR036396">
    <property type="entry name" value="Cyt_P450_sf"/>
</dbReference>
<evidence type="ECO:0000256" key="7">
    <source>
        <dbReference type="ARBA" id="ARBA00023033"/>
    </source>
</evidence>
<accession>A0A853AYA0</accession>
<evidence type="ECO:0000313" key="12">
    <source>
        <dbReference type="Proteomes" id="UP000549616"/>
    </source>
</evidence>
<feature type="region of interest" description="Disordered" evidence="10">
    <location>
        <begin position="1"/>
        <end position="33"/>
    </location>
</feature>
<dbReference type="AlphaFoldDB" id="A0A853AYA0"/>
<dbReference type="GO" id="GO:0005506">
    <property type="term" value="F:iron ion binding"/>
    <property type="evidence" value="ECO:0007669"/>
    <property type="project" value="InterPro"/>
</dbReference>
<dbReference type="GO" id="GO:0020037">
    <property type="term" value="F:heme binding"/>
    <property type="evidence" value="ECO:0007669"/>
    <property type="project" value="InterPro"/>
</dbReference>
<keyword evidence="5 9" id="KW-0560">Oxidoreductase</keyword>
<dbReference type="InterPro" id="IPR017972">
    <property type="entry name" value="Cyt_P450_CS"/>
</dbReference>
<dbReference type="PANTHER" id="PTHR46696:SF1">
    <property type="entry name" value="CYTOCHROME P450 YJIB-RELATED"/>
    <property type="match status" value="1"/>
</dbReference>
<dbReference type="InterPro" id="IPR001128">
    <property type="entry name" value="Cyt_P450"/>
</dbReference>
<proteinExistence type="inferred from homology"/>
<keyword evidence="4 9" id="KW-0479">Metal-binding</keyword>
<dbReference type="GO" id="GO:0004497">
    <property type="term" value="F:monooxygenase activity"/>
    <property type="evidence" value="ECO:0007669"/>
    <property type="project" value="UniProtKB-KW"/>
</dbReference>
<gene>
    <name evidence="11" type="ORF">HNR02_000955</name>
</gene>
<dbReference type="PROSITE" id="PS00086">
    <property type="entry name" value="CYTOCHROME_P450"/>
    <property type="match status" value="1"/>
</dbReference>
<comment type="function">
    <text evidence="8">Involved in the coupling of aromatic side chains of the heptapeptide of vancomycin.</text>
</comment>
<keyword evidence="3 9" id="KW-0349">Heme</keyword>
<comment type="similarity">
    <text evidence="2 9">Belongs to the cytochrome P450 family.</text>
</comment>
<name>A0A853AYA0_9PSEU</name>
<dbReference type="RefSeq" id="WP_179772001.1">
    <property type="nucleotide sequence ID" value="NZ_JACCFK010000001.1"/>
</dbReference>
<reference evidence="11 12" key="1">
    <citation type="submission" date="2020-07" db="EMBL/GenBank/DDBJ databases">
        <title>Sequencing the genomes of 1000 actinobacteria strains.</title>
        <authorList>
            <person name="Klenk H.-P."/>
        </authorList>
    </citation>
    <scope>NUCLEOTIDE SEQUENCE [LARGE SCALE GENOMIC DNA]</scope>
    <source>
        <strain evidence="11 12">DSM 104006</strain>
    </source>
</reference>
<evidence type="ECO:0000256" key="3">
    <source>
        <dbReference type="ARBA" id="ARBA00022617"/>
    </source>
</evidence>
<evidence type="ECO:0000256" key="9">
    <source>
        <dbReference type="RuleBase" id="RU000461"/>
    </source>
</evidence>
<evidence type="ECO:0000313" key="11">
    <source>
        <dbReference type="EMBL" id="NYI87632.1"/>
    </source>
</evidence>
<dbReference type="FunFam" id="1.10.630.10:FF:000018">
    <property type="entry name" value="Cytochrome P450 monooxygenase"/>
    <property type="match status" value="1"/>
</dbReference>
<evidence type="ECO:0000256" key="5">
    <source>
        <dbReference type="ARBA" id="ARBA00023002"/>
    </source>
</evidence>
<dbReference type="PRINTS" id="PR00359">
    <property type="entry name" value="BP450"/>
</dbReference>
<evidence type="ECO:0000256" key="6">
    <source>
        <dbReference type="ARBA" id="ARBA00023004"/>
    </source>
</evidence>
<sequence length="394" mass="43893">MTAQLPATLPITRGCPYAPPEEHRKLQEDSPVSRVTLPSGTTAWALSRHEDIRKMLTDPRFSSDRRNPGFPLLIKGQRLDTPFRASLIGMDPPEHGPARRMVVGEFTVKRMAALQPRIQEIVDEHIDAMLAGPRPADLVKALSLPVPSLVICEQLGVPYSDHEFFQANSSTLLSRTASPEERQDAVEALRNYLRDLIAEKEKAPAEDLLSRQLAKQEDREELVSLAFLLLIAGHETTANMISLGVMTFLEHPENIRTITDDPSKTLLAVEEMLRYFTIAEFATSRVAVEDVEIGGVTIKAGEGVVALSNTANRDPEVFEHPDELDIERGARHHLAFGFGAHQCLGQNLARMELQIVFDTLFRRIPGLRSAVPMDSLPFKDDASIYGIHEFPVTW</sequence>
<keyword evidence="12" id="KW-1185">Reference proteome</keyword>
<keyword evidence="7 9" id="KW-0503">Monooxygenase</keyword>
<dbReference type="Pfam" id="PF00067">
    <property type="entry name" value="p450"/>
    <property type="match status" value="1"/>
</dbReference>
<keyword evidence="6 9" id="KW-0408">Iron</keyword>
<organism evidence="11 12">
    <name type="scientific">Amycolatopsis endophytica</name>
    <dbReference type="NCBI Taxonomy" id="860233"/>
    <lineage>
        <taxon>Bacteria</taxon>
        <taxon>Bacillati</taxon>
        <taxon>Actinomycetota</taxon>
        <taxon>Actinomycetes</taxon>
        <taxon>Pseudonocardiales</taxon>
        <taxon>Pseudonocardiaceae</taxon>
        <taxon>Amycolatopsis</taxon>
    </lineage>
</organism>
<dbReference type="Proteomes" id="UP000549616">
    <property type="component" value="Unassembled WGS sequence"/>
</dbReference>
<dbReference type="InterPro" id="IPR002397">
    <property type="entry name" value="Cyt_P450_B"/>
</dbReference>
<dbReference type="PANTHER" id="PTHR46696">
    <property type="entry name" value="P450, PUTATIVE (EUROFUNG)-RELATED"/>
    <property type="match status" value="1"/>
</dbReference>
<evidence type="ECO:0000256" key="10">
    <source>
        <dbReference type="SAM" id="MobiDB-lite"/>
    </source>
</evidence>